<proteinExistence type="predicted"/>
<keyword evidence="2" id="KW-1185">Reference proteome</keyword>
<sequence>MTNLESRNHAKSFLQKAQEYLDSAQDNLDLGRATPAAGDAIHAGISAKDSIVTALTGQTSKAKDYAKAVKELRQALGAHRDAGAAEKALRELISVKGDVEYGATLITLAKAKPLVRRRCCSSSSRESW</sequence>
<evidence type="ECO:0008006" key="3">
    <source>
        <dbReference type="Google" id="ProtNLM"/>
    </source>
</evidence>
<comment type="caution">
    <text evidence="1">The sequence shown here is derived from an EMBL/GenBank/DDBJ whole genome shotgun (WGS) entry which is preliminary data.</text>
</comment>
<protein>
    <recommendedName>
        <fullName evidence="3">Tetratricopeptide repeat protein</fullName>
    </recommendedName>
</protein>
<dbReference type="EMBL" id="JBHSQW010000014">
    <property type="protein sequence ID" value="MFC5993888.1"/>
    <property type="molecule type" value="Genomic_DNA"/>
</dbReference>
<gene>
    <name evidence="1" type="ORF">ACFQE5_06650</name>
</gene>
<name>A0ABW1IZE0_9PSEU</name>
<evidence type="ECO:0000313" key="1">
    <source>
        <dbReference type="EMBL" id="MFC5993888.1"/>
    </source>
</evidence>
<accession>A0ABW1IZE0</accession>
<organism evidence="1 2">
    <name type="scientific">Pseudonocardia hispaniensis</name>
    <dbReference type="NCBI Taxonomy" id="904933"/>
    <lineage>
        <taxon>Bacteria</taxon>
        <taxon>Bacillati</taxon>
        <taxon>Actinomycetota</taxon>
        <taxon>Actinomycetes</taxon>
        <taxon>Pseudonocardiales</taxon>
        <taxon>Pseudonocardiaceae</taxon>
        <taxon>Pseudonocardia</taxon>
    </lineage>
</organism>
<dbReference type="Proteomes" id="UP001596302">
    <property type="component" value="Unassembled WGS sequence"/>
</dbReference>
<evidence type="ECO:0000313" key="2">
    <source>
        <dbReference type="Proteomes" id="UP001596302"/>
    </source>
</evidence>
<reference evidence="2" key="1">
    <citation type="journal article" date="2019" name="Int. J. Syst. Evol. Microbiol.">
        <title>The Global Catalogue of Microorganisms (GCM) 10K type strain sequencing project: providing services to taxonomists for standard genome sequencing and annotation.</title>
        <authorList>
            <consortium name="The Broad Institute Genomics Platform"/>
            <consortium name="The Broad Institute Genome Sequencing Center for Infectious Disease"/>
            <person name="Wu L."/>
            <person name="Ma J."/>
        </authorList>
    </citation>
    <scope>NUCLEOTIDE SEQUENCE [LARGE SCALE GENOMIC DNA]</scope>
    <source>
        <strain evidence="2">CCM 8391</strain>
    </source>
</reference>
<dbReference type="RefSeq" id="WP_379583932.1">
    <property type="nucleotide sequence ID" value="NZ_JBHSQW010000014.1"/>
</dbReference>